<evidence type="ECO:0000256" key="1">
    <source>
        <dbReference type="SAM" id="MobiDB-lite"/>
    </source>
</evidence>
<reference evidence="2" key="1">
    <citation type="submission" date="2020-02" db="EMBL/GenBank/DDBJ databases">
        <authorList>
            <person name="Meier V. D."/>
        </authorList>
    </citation>
    <scope>NUCLEOTIDE SEQUENCE</scope>
    <source>
        <strain evidence="2">AVDCRST_MAG40</strain>
    </source>
</reference>
<evidence type="ECO:0000313" key="2">
    <source>
        <dbReference type="EMBL" id="CAA9344146.1"/>
    </source>
</evidence>
<gene>
    <name evidence="2" type="ORF">AVDCRST_MAG40-2551</name>
</gene>
<organism evidence="2">
    <name type="scientific">uncultured Gemmatimonadaceae bacterium</name>
    <dbReference type="NCBI Taxonomy" id="246130"/>
    <lineage>
        <taxon>Bacteria</taxon>
        <taxon>Pseudomonadati</taxon>
        <taxon>Gemmatimonadota</taxon>
        <taxon>Gemmatimonadia</taxon>
        <taxon>Gemmatimonadales</taxon>
        <taxon>Gemmatimonadaceae</taxon>
        <taxon>environmental samples</taxon>
    </lineage>
</organism>
<feature type="region of interest" description="Disordered" evidence="1">
    <location>
        <begin position="1"/>
        <end position="81"/>
    </location>
</feature>
<protein>
    <submittedName>
        <fullName evidence="2">Uncharacterized protein</fullName>
    </submittedName>
</protein>
<dbReference type="AlphaFoldDB" id="A0A6J4LYA1"/>
<feature type="compositionally biased region" description="Low complexity" evidence="1">
    <location>
        <begin position="18"/>
        <end position="81"/>
    </location>
</feature>
<accession>A0A6J4LYA1</accession>
<proteinExistence type="predicted"/>
<feature type="compositionally biased region" description="Polar residues" evidence="1">
    <location>
        <begin position="1"/>
        <end position="12"/>
    </location>
</feature>
<sequence>CSTPALNDSPASAHSRLPPACSASTACSPTSPRRAAPAASIGRTRRSSTSARVSSSSRSWPCTSCSGSSSYAPAGAAHNER</sequence>
<dbReference type="EMBL" id="CADCTX010000726">
    <property type="protein sequence ID" value="CAA9344146.1"/>
    <property type="molecule type" value="Genomic_DNA"/>
</dbReference>
<feature type="non-terminal residue" evidence="2">
    <location>
        <position position="1"/>
    </location>
</feature>
<name>A0A6J4LYA1_9BACT</name>
<feature type="non-terminal residue" evidence="2">
    <location>
        <position position="81"/>
    </location>
</feature>